<name>A0A096HPI0_COMTE</name>
<reference evidence="1 2" key="1">
    <citation type="submission" date="2013-09" db="EMBL/GenBank/DDBJ databases">
        <title>High correlation between genotypes and phenotypes of environmental bacteria Comamonas testosteroni strains.</title>
        <authorList>
            <person name="Liu L."/>
            <person name="Zhu W."/>
            <person name="Xia X."/>
            <person name="Xu B."/>
            <person name="Luo M."/>
            <person name="Wang G."/>
        </authorList>
    </citation>
    <scope>NUCLEOTIDE SEQUENCE [LARGE SCALE GENOMIC DNA]</scope>
    <source>
        <strain evidence="1 2">JL40</strain>
    </source>
</reference>
<evidence type="ECO:0000313" key="2">
    <source>
        <dbReference type="Proteomes" id="UP000029553"/>
    </source>
</evidence>
<dbReference type="AlphaFoldDB" id="A0A096HPI0"/>
<organism evidence="1 2">
    <name type="scientific">Comamonas testosteroni</name>
    <name type="common">Pseudomonas testosteroni</name>
    <dbReference type="NCBI Taxonomy" id="285"/>
    <lineage>
        <taxon>Bacteria</taxon>
        <taxon>Pseudomonadati</taxon>
        <taxon>Pseudomonadota</taxon>
        <taxon>Betaproteobacteria</taxon>
        <taxon>Burkholderiales</taxon>
        <taxon>Comamonadaceae</taxon>
        <taxon>Comamonas</taxon>
    </lineage>
</organism>
<sequence length="57" mass="6691">MLHSLLRKICSALILLEKREVMEMWMKAVRCSVVHLANAKLQLAEFRIVVRSLRISR</sequence>
<proteinExistence type="predicted"/>
<comment type="caution">
    <text evidence="1">The sequence shown here is derived from an EMBL/GenBank/DDBJ whole genome shotgun (WGS) entry which is preliminary data.</text>
</comment>
<evidence type="ECO:0000313" key="1">
    <source>
        <dbReference type="EMBL" id="KGH30882.1"/>
    </source>
</evidence>
<accession>A0A096HPI0</accession>
<dbReference type="Proteomes" id="UP000029553">
    <property type="component" value="Unassembled WGS sequence"/>
</dbReference>
<protein>
    <submittedName>
        <fullName evidence="1">Uncharacterized protein</fullName>
    </submittedName>
</protein>
<dbReference type="EMBL" id="AWOR01000037">
    <property type="protein sequence ID" value="KGH30882.1"/>
    <property type="molecule type" value="Genomic_DNA"/>
</dbReference>
<gene>
    <name evidence="1" type="ORF">P353_08450</name>
</gene>